<dbReference type="Gene3D" id="2.70.70.10">
    <property type="entry name" value="Glucose Permease (Domain IIA)"/>
    <property type="match status" value="1"/>
</dbReference>
<comment type="caution">
    <text evidence="3">The sequence shown here is derived from an EMBL/GenBank/DDBJ whole genome shotgun (WGS) entry which is preliminary data.</text>
</comment>
<dbReference type="eggNOG" id="COG0739">
    <property type="taxonomic scope" value="Bacteria"/>
</dbReference>
<dbReference type="CDD" id="cd12797">
    <property type="entry name" value="M23_peptidase"/>
    <property type="match status" value="1"/>
</dbReference>
<evidence type="ECO:0000256" key="1">
    <source>
        <dbReference type="SAM" id="Phobius"/>
    </source>
</evidence>
<dbReference type="PANTHER" id="PTHR21666:SF270">
    <property type="entry name" value="MUREIN HYDROLASE ACTIVATOR ENVC"/>
    <property type="match status" value="1"/>
</dbReference>
<dbReference type="Proteomes" id="UP000010301">
    <property type="component" value="Unassembled WGS sequence"/>
</dbReference>
<dbReference type="OrthoDB" id="1099523at2"/>
<keyword evidence="1" id="KW-0472">Membrane</keyword>
<dbReference type="HOGENOM" id="CLU_029425_3_2_11"/>
<feature type="transmembrane region" description="Helical" evidence="1">
    <location>
        <begin position="48"/>
        <end position="71"/>
    </location>
</feature>
<reference evidence="3 4" key="1">
    <citation type="submission" date="2009-01" db="EMBL/GenBank/DDBJ databases">
        <authorList>
            <person name="Qin X."/>
            <person name="Bachman B."/>
            <person name="Battles P."/>
            <person name="Bell A."/>
            <person name="Bess C."/>
            <person name="Bickham C."/>
            <person name="Chaboub L."/>
            <person name="Chen D."/>
            <person name="Coyle M."/>
            <person name="Deiros D.R."/>
            <person name="Dinh H."/>
            <person name="Forbes L."/>
            <person name="Fowler G."/>
            <person name="Francisco L."/>
            <person name="Fu Q."/>
            <person name="Gubbala S."/>
            <person name="Hale W."/>
            <person name="Han Y."/>
            <person name="Hemphill L."/>
            <person name="Highlander S.K."/>
            <person name="Hirani K."/>
            <person name="Hogues M."/>
            <person name="Jackson L."/>
            <person name="Jakkamsetti A."/>
            <person name="Javaid M."/>
            <person name="Jiang H."/>
            <person name="Korchina V."/>
            <person name="Kovar C."/>
            <person name="Lara F."/>
            <person name="Lee S."/>
            <person name="Mata R."/>
            <person name="Mathew T."/>
            <person name="Moen C."/>
            <person name="Morales K."/>
            <person name="Munidasa M."/>
            <person name="Nazareth L."/>
            <person name="Ngo R."/>
            <person name="Nguyen L."/>
            <person name="Okwuonu G."/>
            <person name="Ongeri F."/>
            <person name="Patil S."/>
            <person name="Petrosino J."/>
            <person name="Pham C."/>
            <person name="Pham P."/>
            <person name="Pu L.-L."/>
            <person name="Puazo M."/>
            <person name="Raj R."/>
            <person name="Reid J."/>
            <person name="Rouhana J."/>
            <person name="Saada N."/>
            <person name="Shang Y."/>
            <person name="Simmons D."/>
            <person name="Thornton R."/>
            <person name="Warren J."/>
            <person name="Weissenberger G."/>
            <person name="Zhang J."/>
            <person name="Zhang L."/>
            <person name="Zhou C."/>
            <person name="Zhu D."/>
            <person name="Muzny D."/>
            <person name="Worley K."/>
            <person name="Gibbs R."/>
        </authorList>
    </citation>
    <scope>NUCLEOTIDE SEQUENCE [LARGE SCALE GENOMIC DNA]</scope>
    <source>
        <strain evidence="3 4">DSM 15436</strain>
    </source>
</reference>
<keyword evidence="1" id="KW-1133">Transmembrane helix</keyword>
<dbReference type="AlphaFoldDB" id="C0VZY4"/>
<dbReference type="Pfam" id="PF01551">
    <property type="entry name" value="Peptidase_M23"/>
    <property type="match status" value="1"/>
</dbReference>
<organism evidence="3 4">
    <name type="scientific">Gleimia coleocanis DSM 15436</name>
    <dbReference type="NCBI Taxonomy" id="525245"/>
    <lineage>
        <taxon>Bacteria</taxon>
        <taxon>Bacillati</taxon>
        <taxon>Actinomycetota</taxon>
        <taxon>Actinomycetes</taxon>
        <taxon>Actinomycetales</taxon>
        <taxon>Actinomycetaceae</taxon>
        <taxon>Gleimia</taxon>
    </lineage>
</organism>
<evidence type="ECO:0000313" key="4">
    <source>
        <dbReference type="Proteomes" id="UP000010301"/>
    </source>
</evidence>
<dbReference type="RefSeq" id="WP_006546634.1">
    <property type="nucleotide sequence ID" value="NZ_DS999543.1"/>
</dbReference>
<dbReference type="GO" id="GO:0004222">
    <property type="term" value="F:metalloendopeptidase activity"/>
    <property type="evidence" value="ECO:0007669"/>
    <property type="project" value="TreeGrafter"/>
</dbReference>
<dbReference type="InterPro" id="IPR050570">
    <property type="entry name" value="Cell_wall_metabolism_enzyme"/>
</dbReference>
<evidence type="ECO:0000313" key="3">
    <source>
        <dbReference type="EMBL" id="EEH63843.1"/>
    </source>
</evidence>
<dbReference type="SUPFAM" id="SSF51261">
    <property type="entry name" value="Duplicated hybrid motif"/>
    <property type="match status" value="1"/>
</dbReference>
<sequence length="292" mass="30897">MSEVNEVKSPFPSRAELRARAEAEQLTSQFATVPKVTFQRRRGIGISLVRASLLGALTAATVVVPITGFVGPESTIAVPAKAVVSTGSLQSWATLTPPAAADAEDFKRVTAAASRVRVRNPLEVRSCSANPVTANGDRPVEKIATVNWPVTKANVIVASSYGPRFLPGVGGFNNHTGLDLAGPVGTPIYAVADGEVIESASNPSGYGYLVVIEHHDEDGKAYRSAYAHMYPDQVLVKKGDQVKAGQHIAGIGSNGWSTGPHLHFEIRDTKDGFSDPMVWLEKQNAAQPGEGC</sequence>
<proteinExistence type="predicted"/>
<name>C0VZY4_9ACTO</name>
<dbReference type="STRING" id="525245.HMPREF0044_0862"/>
<keyword evidence="4" id="KW-1185">Reference proteome</keyword>
<feature type="domain" description="M23ase beta-sheet core" evidence="2">
    <location>
        <begin position="174"/>
        <end position="270"/>
    </location>
</feature>
<accession>C0VZY4</accession>
<dbReference type="InterPro" id="IPR016047">
    <property type="entry name" value="M23ase_b-sheet_dom"/>
</dbReference>
<dbReference type="EMBL" id="ACFG01000030">
    <property type="protein sequence ID" value="EEH63843.1"/>
    <property type="molecule type" value="Genomic_DNA"/>
</dbReference>
<keyword evidence="1" id="KW-0812">Transmembrane</keyword>
<dbReference type="PANTHER" id="PTHR21666">
    <property type="entry name" value="PEPTIDASE-RELATED"/>
    <property type="match status" value="1"/>
</dbReference>
<gene>
    <name evidence="3" type="ORF">HMPREF0044_0862</name>
</gene>
<protein>
    <submittedName>
        <fullName evidence="3">Peptidase, M23 family</fullName>
    </submittedName>
</protein>
<evidence type="ECO:0000259" key="2">
    <source>
        <dbReference type="Pfam" id="PF01551"/>
    </source>
</evidence>
<dbReference type="InterPro" id="IPR011055">
    <property type="entry name" value="Dup_hybrid_motif"/>
</dbReference>